<comment type="catalytic activity">
    <reaction evidence="15">
        <text>[GlcNAc-(1-&gt;4)-Mur2Ac(oyl-L-Ala-gamma-D-Glu-L-Lys-D-Ala-D-Ala)](n)-di-trans,octa-cis-undecaprenyl diphosphate + beta-D-GlcNAc-(1-&gt;4)-Mur2Ac(oyl-L-Ala-gamma-D-Glu-L-Lys-D-Ala-D-Ala)-di-trans,octa-cis-undecaprenyl diphosphate = [GlcNAc-(1-&gt;4)-Mur2Ac(oyl-L-Ala-gamma-D-Glu-L-Lys-D-Ala-D-Ala)](n+1)-di-trans,octa-cis-undecaprenyl diphosphate + di-trans,octa-cis-undecaprenyl diphosphate + H(+)</text>
        <dbReference type="Rhea" id="RHEA:23708"/>
        <dbReference type="Rhea" id="RHEA-COMP:9602"/>
        <dbReference type="Rhea" id="RHEA-COMP:9603"/>
        <dbReference type="ChEBI" id="CHEBI:15378"/>
        <dbReference type="ChEBI" id="CHEBI:58405"/>
        <dbReference type="ChEBI" id="CHEBI:60033"/>
        <dbReference type="ChEBI" id="CHEBI:78435"/>
        <dbReference type="EC" id="2.4.99.28"/>
    </reaction>
</comment>
<dbReference type="GO" id="GO:0009252">
    <property type="term" value="P:peptidoglycan biosynthetic process"/>
    <property type="evidence" value="ECO:0007669"/>
    <property type="project" value="UniProtKB-KW"/>
</dbReference>
<sequence length="409" mass="43835">MSDRERGVMSGTMTGNMTGNLTGTRERWRMSLEARALLLVTAVLVSFGLAVLYSASALQAISANSPGHFFVLRQFTGVVVGVVIFAVCAKVDAEVWRRYAWHIMGISLVLMLIVILPGTEAISKSMYGSRRYLFNGSIQPSELAKFAVLVWTPMLLVKKGAAVKQLGKGLMPFAVVIGALSLLAILEPDISVAMMFCLIMAVLLFVGGARVSHFLLFGAVGLLLIGFQASQSSYVRKRVESFLSKEQESTTRSATADQQYQSFVAVGSGGIAGVGFSQGNQQRGWLPLAYNDFIGSIVGEEFGFLGLGALTLAFALYGWLGFRIARQARSPFTALLAIGITFVTVFTAFIHLGVVIGLLPNTGLTLPFVSYGRSNLVLTLAMTGILVNIGSDRERVYGATATDPLVAMA</sequence>
<dbReference type="GO" id="GO:0005886">
    <property type="term" value="C:plasma membrane"/>
    <property type="evidence" value="ECO:0007669"/>
    <property type="project" value="TreeGrafter"/>
</dbReference>
<evidence type="ECO:0000256" key="1">
    <source>
        <dbReference type="ARBA" id="ARBA00004141"/>
    </source>
</evidence>
<dbReference type="PANTHER" id="PTHR30474">
    <property type="entry name" value="CELL CYCLE PROTEIN"/>
    <property type="match status" value="1"/>
</dbReference>
<feature type="transmembrane region" description="Helical" evidence="16">
    <location>
        <begin position="138"/>
        <end position="157"/>
    </location>
</feature>
<proteinExistence type="inferred from homology"/>
<keyword evidence="3" id="KW-0808">Transferase</keyword>
<name>A0A6M4IR33_9BACT</name>
<evidence type="ECO:0000256" key="5">
    <source>
        <dbReference type="ARBA" id="ARBA00022960"/>
    </source>
</evidence>
<feature type="transmembrane region" description="Helical" evidence="16">
    <location>
        <begin position="334"/>
        <end position="359"/>
    </location>
</feature>
<evidence type="ECO:0000256" key="14">
    <source>
        <dbReference type="ARBA" id="ARBA00044770"/>
    </source>
</evidence>
<feature type="transmembrane region" description="Helical" evidence="16">
    <location>
        <begin position="169"/>
        <end position="186"/>
    </location>
</feature>
<dbReference type="RefSeq" id="WP_171224731.1">
    <property type="nucleotide sequence ID" value="NZ_CP053085.1"/>
</dbReference>
<evidence type="ECO:0000256" key="13">
    <source>
        <dbReference type="ARBA" id="ARBA00041418"/>
    </source>
</evidence>
<keyword evidence="8 16" id="KW-0472">Membrane</keyword>
<keyword evidence="6" id="KW-0573">Peptidoglycan synthesis</keyword>
<feature type="transmembrane region" description="Helical" evidence="16">
    <location>
        <begin position="36"/>
        <end position="55"/>
    </location>
</feature>
<evidence type="ECO:0000256" key="4">
    <source>
        <dbReference type="ARBA" id="ARBA00022692"/>
    </source>
</evidence>
<feature type="transmembrane region" description="Helical" evidence="16">
    <location>
        <begin position="371"/>
        <end position="389"/>
    </location>
</feature>
<evidence type="ECO:0000256" key="16">
    <source>
        <dbReference type="SAM" id="Phobius"/>
    </source>
</evidence>
<evidence type="ECO:0000256" key="12">
    <source>
        <dbReference type="ARBA" id="ARBA00041185"/>
    </source>
</evidence>
<dbReference type="KEGG" id="ggr:HKW67_07180"/>
<evidence type="ECO:0000256" key="2">
    <source>
        <dbReference type="ARBA" id="ARBA00022676"/>
    </source>
</evidence>
<dbReference type="GO" id="GO:0015648">
    <property type="term" value="F:lipid-linked peptidoglycan transporter activity"/>
    <property type="evidence" value="ECO:0007669"/>
    <property type="project" value="TreeGrafter"/>
</dbReference>
<keyword evidence="4 16" id="KW-0812">Transmembrane</keyword>
<comment type="similarity">
    <text evidence="11">Belongs to the SEDS family. FtsW subfamily.</text>
</comment>
<feature type="transmembrane region" description="Helical" evidence="16">
    <location>
        <begin position="302"/>
        <end position="322"/>
    </location>
</feature>
<feature type="transmembrane region" description="Helical" evidence="16">
    <location>
        <begin position="67"/>
        <end position="87"/>
    </location>
</feature>
<reference evidence="17 18" key="1">
    <citation type="submission" date="2020-05" db="EMBL/GenBank/DDBJ databases">
        <title>Complete genome sequence of Gemmatimonas greenlandica TET16.</title>
        <authorList>
            <person name="Zeng Y."/>
        </authorList>
    </citation>
    <scope>NUCLEOTIDE SEQUENCE [LARGE SCALE GENOMIC DNA]</scope>
    <source>
        <strain evidence="17 18">TET16</strain>
    </source>
</reference>
<dbReference type="GO" id="GO:0008360">
    <property type="term" value="P:regulation of cell shape"/>
    <property type="evidence" value="ECO:0007669"/>
    <property type="project" value="UniProtKB-KW"/>
</dbReference>
<evidence type="ECO:0000256" key="8">
    <source>
        <dbReference type="ARBA" id="ARBA00023136"/>
    </source>
</evidence>
<keyword evidence="17" id="KW-0132">Cell division</keyword>
<accession>A0A6M4IR33</accession>
<evidence type="ECO:0000256" key="6">
    <source>
        <dbReference type="ARBA" id="ARBA00022984"/>
    </source>
</evidence>
<dbReference type="GO" id="GO:0032153">
    <property type="term" value="C:cell division site"/>
    <property type="evidence" value="ECO:0007669"/>
    <property type="project" value="TreeGrafter"/>
</dbReference>
<evidence type="ECO:0000256" key="3">
    <source>
        <dbReference type="ARBA" id="ARBA00022679"/>
    </source>
</evidence>
<keyword evidence="2" id="KW-0328">Glycosyltransferase</keyword>
<keyword evidence="5" id="KW-0133">Cell shape</keyword>
<dbReference type="AlphaFoldDB" id="A0A6M4IR33"/>
<evidence type="ECO:0000256" key="15">
    <source>
        <dbReference type="ARBA" id="ARBA00049902"/>
    </source>
</evidence>
<dbReference type="Pfam" id="PF01098">
    <property type="entry name" value="FTSW_RODA_SPOVE"/>
    <property type="match status" value="1"/>
</dbReference>
<dbReference type="EMBL" id="CP053085">
    <property type="protein sequence ID" value="QJR35302.1"/>
    <property type="molecule type" value="Genomic_DNA"/>
</dbReference>
<keyword evidence="17" id="KW-0131">Cell cycle</keyword>
<dbReference type="Proteomes" id="UP000500938">
    <property type="component" value="Chromosome"/>
</dbReference>
<dbReference type="GO" id="GO:0051301">
    <property type="term" value="P:cell division"/>
    <property type="evidence" value="ECO:0007669"/>
    <property type="project" value="UniProtKB-KW"/>
</dbReference>
<organism evidence="17 18">
    <name type="scientific">Gemmatimonas groenlandica</name>
    <dbReference type="NCBI Taxonomy" id="2732249"/>
    <lineage>
        <taxon>Bacteria</taxon>
        <taxon>Pseudomonadati</taxon>
        <taxon>Gemmatimonadota</taxon>
        <taxon>Gemmatimonadia</taxon>
        <taxon>Gemmatimonadales</taxon>
        <taxon>Gemmatimonadaceae</taxon>
        <taxon>Gemmatimonas</taxon>
    </lineage>
</organism>
<evidence type="ECO:0000313" key="18">
    <source>
        <dbReference type="Proteomes" id="UP000500938"/>
    </source>
</evidence>
<keyword evidence="7 16" id="KW-1133">Transmembrane helix</keyword>
<gene>
    <name evidence="17" type="ORF">HKW67_07180</name>
</gene>
<feature type="transmembrane region" description="Helical" evidence="16">
    <location>
        <begin position="99"/>
        <end position="118"/>
    </location>
</feature>
<dbReference type="EC" id="2.4.99.28" evidence="14"/>
<evidence type="ECO:0000256" key="10">
    <source>
        <dbReference type="ARBA" id="ARBA00033270"/>
    </source>
</evidence>
<dbReference type="GO" id="GO:0008955">
    <property type="term" value="F:peptidoglycan glycosyltransferase activity"/>
    <property type="evidence" value="ECO:0007669"/>
    <property type="project" value="UniProtKB-EC"/>
</dbReference>
<feature type="transmembrane region" description="Helical" evidence="16">
    <location>
        <begin position="192"/>
        <end position="209"/>
    </location>
</feature>
<dbReference type="InterPro" id="IPR001182">
    <property type="entry name" value="FtsW/RodA"/>
</dbReference>
<evidence type="ECO:0000313" key="17">
    <source>
        <dbReference type="EMBL" id="QJR35302.1"/>
    </source>
</evidence>
<evidence type="ECO:0000256" key="11">
    <source>
        <dbReference type="ARBA" id="ARBA00038053"/>
    </source>
</evidence>
<dbReference type="PANTHER" id="PTHR30474:SF2">
    <property type="entry name" value="PEPTIDOGLYCAN GLYCOSYLTRANSFERASE FTSW-RELATED"/>
    <property type="match status" value="1"/>
</dbReference>
<protein>
    <recommendedName>
        <fullName evidence="12">Probable peptidoglycan glycosyltransferase FtsW</fullName>
        <ecNumber evidence="14">2.4.99.28</ecNumber>
    </recommendedName>
    <alternativeName>
        <fullName evidence="13">Cell division protein FtsW</fullName>
    </alternativeName>
    <alternativeName>
        <fullName evidence="10">Cell wall polymerase</fullName>
    </alternativeName>
    <alternativeName>
        <fullName evidence="9">Peptidoglycan polymerase</fullName>
    </alternativeName>
</protein>
<evidence type="ECO:0000256" key="9">
    <source>
        <dbReference type="ARBA" id="ARBA00032370"/>
    </source>
</evidence>
<evidence type="ECO:0000256" key="7">
    <source>
        <dbReference type="ARBA" id="ARBA00022989"/>
    </source>
</evidence>
<comment type="subcellular location">
    <subcellularLocation>
        <location evidence="1">Membrane</location>
        <topology evidence="1">Multi-pass membrane protein</topology>
    </subcellularLocation>
</comment>
<feature type="transmembrane region" description="Helical" evidence="16">
    <location>
        <begin position="214"/>
        <end position="234"/>
    </location>
</feature>
<keyword evidence="18" id="KW-1185">Reference proteome</keyword>